<keyword evidence="1" id="KW-1133">Transmembrane helix</keyword>
<keyword evidence="1" id="KW-0812">Transmembrane</keyword>
<protein>
    <submittedName>
        <fullName evidence="2">Uncharacterized protein</fullName>
    </submittedName>
</protein>
<proteinExistence type="predicted"/>
<accession>A0A9E5A6H7</accession>
<feature type="transmembrane region" description="Helical" evidence="1">
    <location>
        <begin position="30"/>
        <end position="50"/>
    </location>
</feature>
<name>A0A9E5A6H7_9EURY</name>
<evidence type="ECO:0000313" key="2">
    <source>
        <dbReference type="EMBL" id="MCZ3373227.1"/>
    </source>
</evidence>
<keyword evidence="1" id="KW-0472">Membrane</keyword>
<reference evidence="2" key="1">
    <citation type="submission" date="2022-12" db="EMBL/GenBank/DDBJ databases">
        <title>Reclassification of two methanogenic archaea species isolated from the Kolyma lowland permafrost.</title>
        <authorList>
            <person name="Trubitsyn V.E."/>
            <person name="Rivkina E.M."/>
            <person name="Shcherbakova V.A."/>
        </authorList>
    </citation>
    <scope>NUCLEOTIDE SEQUENCE</scope>
    <source>
        <strain evidence="2">MK4</strain>
    </source>
</reference>
<dbReference type="Proteomes" id="UP001074446">
    <property type="component" value="Unassembled WGS sequence"/>
</dbReference>
<evidence type="ECO:0000256" key="1">
    <source>
        <dbReference type="SAM" id="Phobius"/>
    </source>
</evidence>
<dbReference type="EMBL" id="JAPVES010000030">
    <property type="protein sequence ID" value="MCZ3373227.1"/>
    <property type="molecule type" value="Genomic_DNA"/>
</dbReference>
<sequence length="60" mass="7057">MSERGFKEAKPHIEDIKRHIWILAGARQPAINILFLIFLISPVISSLFYIERFQYGKVVR</sequence>
<dbReference type="RefSeq" id="WP_048081626.1">
    <property type="nucleotide sequence ID" value="NZ_JAPVES010000030.1"/>
</dbReference>
<dbReference type="AlphaFoldDB" id="A0A9E5A6H7"/>
<organism evidence="2">
    <name type="scientific">Methanobacterium veterum</name>
    <dbReference type="NCBI Taxonomy" id="408577"/>
    <lineage>
        <taxon>Archaea</taxon>
        <taxon>Methanobacteriati</taxon>
        <taxon>Methanobacteriota</taxon>
        <taxon>Methanomada group</taxon>
        <taxon>Methanobacteria</taxon>
        <taxon>Methanobacteriales</taxon>
        <taxon>Methanobacteriaceae</taxon>
        <taxon>Methanobacterium</taxon>
    </lineage>
</organism>
<comment type="caution">
    <text evidence="2">The sequence shown here is derived from an EMBL/GenBank/DDBJ whole genome shotgun (WGS) entry which is preliminary data.</text>
</comment>
<gene>
    <name evidence="2" type="ORF">O3H35_11330</name>
</gene>